<reference evidence="9" key="1">
    <citation type="submission" date="2017-09" db="EMBL/GenBank/DDBJ databases">
        <title>Depth-based differentiation of microbial function through sediment-hosted aquifers and enrichment of novel symbionts in the deep terrestrial subsurface.</title>
        <authorList>
            <person name="Probst A.J."/>
            <person name="Ladd B."/>
            <person name="Jarett J.K."/>
            <person name="Geller-Mcgrath D.E."/>
            <person name="Sieber C.M.K."/>
            <person name="Emerson J.B."/>
            <person name="Anantharaman K."/>
            <person name="Thomas B.C."/>
            <person name="Malmstrom R."/>
            <person name="Stieglmeier M."/>
            <person name="Klingl A."/>
            <person name="Woyke T."/>
            <person name="Ryan C.M."/>
            <person name="Banfield J.F."/>
        </authorList>
    </citation>
    <scope>NUCLEOTIDE SEQUENCE [LARGE SCALE GENOMIC DNA]</scope>
</reference>
<comment type="cofactor">
    <cofactor evidence="1">
        <name>[4Fe-4S] cluster</name>
        <dbReference type="ChEBI" id="CHEBI:49883"/>
    </cofactor>
</comment>
<evidence type="ECO:0000259" key="7">
    <source>
        <dbReference type="PROSITE" id="PS51918"/>
    </source>
</evidence>
<name>A0A2M8KIT3_9BACT</name>
<dbReference type="PROSITE" id="PS51918">
    <property type="entry name" value="RADICAL_SAM"/>
    <property type="match status" value="1"/>
</dbReference>
<sequence>MLKKFFKKVVTPILRLPFLPARFFYFGFNGRVAIEPTNACNLKCRLCPTWQHMKRERGMMSLANFKKIIDENEDIFKRLNMIFAGEPLLNQDIWPMVKYAENKGIEVLLSSNTTLFSDKNIEELFASGLSLLIVCLDGATKEVHEQYRQGSDFDRVKDNIAKICRMKKEKGLKKPYIILQFLVMKQNEHQIDQIINLAKQLGVDALSLKTISLGSFVDLDEKIKLAKENLPQKTQYSRFELKGDILQDKSKPKICSWMRQSLILYNGDVSLCCYDDDGALVVGNVFANGGFKKVLKSEKYRQYRKMAIQKKFKICQRCNHSAETARTIIFNPLLENK</sequence>
<dbReference type="CDD" id="cd21109">
    <property type="entry name" value="SPASM"/>
    <property type="match status" value="1"/>
</dbReference>
<evidence type="ECO:0000313" key="8">
    <source>
        <dbReference type="EMBL" id="PJE59823.1"/>
    </source>
</evidence>
<dbReference type="EMBL" id="PFEA01000029">
    <property type="protein sequence ID" value="PJE59823.1"/>
    <property type="molecule type" value="Genomic_DNA"/>
</dbReference>
<dbReference type="CDD" id="cd01335">
    <property type="entry name" value="Radical_SAM"/>
    <property type="match status" value="1"/>
</dbReference>
<dbReference type="PANTHER" id="PTHR11228">
    <property type="entry name" value="RADICAL SAM DOMAIN PROTEIN"/>
    <property type="match status" value="1"/>
</dbReference>
<dbReference type="InterPro" id="IPR058240">
    <property type="entry name" value="rSAM_sf"/>
</dbReference>
<dbReference type="GO" id="GO:0051536">
    <property type="term" value="F:iron-sulfur cluster binding"/>
    <property type="evidence" value="ECO:0007669"/>
    <property type="project" value="UniProtKB-KW"/>
</dbReference>
<accession>A0A2M8KIT3</accession>
<dbReference type="InterPro" id="IPR013785">
    <property type="entry name" value="Aldolase_TIM"/>
</dbReference>
<evidence type="ECO:0000256" key="5">
    <source>
        <dbReference type="ARBA" id="ARBA00023004"/>
    </source>
</evidence>
<evidence type="ECO:0000256" key="6">
    <source>
        <dbReference type="ARBA" id="ARBA00023014"/>
    </source>
</evidence>
<dbReference type="Pfam" id="PF13186">
    <property type="entry name" value="SPASM"/>
    <property type="match status" value="1"/>
</dbReference>
<dbReference type="Pfam" id="PF04055">
    <property type="entry name" value="Radical_SAM"/>
    <property type="match status" value="1"/>
</dbReference>
<dbReference type="SFLD" id="SFLDG01387">
    <property type="entry name" value="BtrN-like_SPASM_domain_contain"/>
    <property type="match status" value="1"/>
</dbReference>
<keyword evidence="6" id="KW-0411">Iron-sulfur</keyword>
<evidence type="ECO:0000256" key="1">
    <source>
        <dbReference type="ARBA" id="ARBA00001966"/>
    </source>
</evidence>
<dbReference type="InterPro" id="IPR034391">
    <property type="entry name" value="AdoMet-like_SPASM_containing"/>
</dbReference>
<dbReference type="SFLD" id="SFLDS00029">
    <property type="entry name" value="Radical_SAM"/>
    <property type="match status" value="1"/>
</dbReference>
<proteinExistence type="predicted"/>
<keyword evidence="3" id="KW-0949">S-adenosyl-L-methionine</keyword>
<keyword evidence="5" id="KW-0408">Iron</keyword>
<dbReference type="SUPFAM" id="SSF102114">
    <property type="entry name" value="Radical SAM enzymes"/>
    <property type="match status" value="1"/>
</dbReference>
<comment type="caution">
    <text evidence="8">The sequence shown here is derived from an EMBL/GenBank/DDBJ whole genome shotgun (WGS) entry which is preliminary data.</text>
</comment>
<protein>
    <recommendedName>
        <fullName evidence="7">Radical SAM core domain-containing protein</fullName>
    </recommendedName>
</protein>
<feature type="domain" description="Radical SAM core" evidence="7">
    <location>
        <begin position="26"/>
        <end position="240"/>
    </location>
</feature>
<dbReference type="GO" id="GO:0046872">
    <property type="term" value="F:metal ion binding"/>
    <property type="evidence" value="ECO:0007669"/>
    <property type="project" value="UniProtKB-KW"/>
</dbReference>
<gene>
    <name evidence="8" type="ORF">COU85_01625</name>
</gene>
<dbReference type="InterPro" id="IPR050377">
    <property type="entry name" value="Radical_SAM_PqqE_MftC-like"/>
</dbReference>
<dbReference type="AlphaFoldDB" id="A0A2M8KIT3"/>
<evidence type="ECO:0000256" key="2">
    <source>
        <dbReference type="ARBA" id="ARBA00022485"/>
    </source>
</evidence>
<dbReference type="InterPro" id="IPR006638">
    <property type="entry name" value="Elp3/MiaA/NifB-like_rSAM"/>
</dbReference>
<dbReference type="InterPro" id="IPR007197">
    <property type="entry name" value="rSAM"/>
</dbReference>
<dbReference type="SFLD" id="SFLDG01067">
    <property type="entry name" value="SPASM/twitch_domain_containing"/>
    <property type="match status" value="1"/>
</dbReference>
<organism evidence="8 9">
    <name type="scientific">Candidatus Portnoybacteria bacterium CG10_big_fil_rev_8_21_14_0_10_44_7</name>
    <dbReference type="NCBI Taxonomy" id="1974816"/>
    <lineage>
        <taxon>Bacteria</taxon>
        <taxon>Candidatus Portnoyibacteriota</taxon>
    </lineage>
</organism>
<dbReference type="Proteomes" id="UP000231086">
    <property type="component" value="Unassembled WGS sequence"/>
</dbReference>
<evidence type="ECO:0000313" key="9">
    <source>
        <dbReference type="Proteomes" id="UP000231086"/>
    </source>
</evidence>
<evidence type="ECO:0000256" key="4">
    <source>
        <dbReference type="ARBA" id="ARBA00022723"/>
    </source>
</evidence>
<evidence type="ECO:0000256" key="3">
    <source>
        <dbReference type="ARBA" id="ARBA00022691"/>
    </source>
</evidence>
<dbReference type="GO" id="GO:0003824">
    <property type="term" value="F:catalytic activity"/>
    <property type="evidence" value="ECO:0007669"/>
    <property type="project" value="InterPro"/>
</dbReference>
<keyword evidence="4" id="KW-0479">Metal-binding</keyword>
<dbReference type="Gene3D" id="3.20.20.70">
    <property type="entry name" value="Aldolase class I"/>
    <property type="match status" value="1"/>
</dbReference>
<dbReference type="SMART" id="SM00729">
    <property type="entry name" value="Elp3"/>
    <property type="match status" value="1"/>
</dbReference>
<keyword evidence="2" id="KW-0004">4Fe-4S</keyword>
<dbReference type="InterPro" id="IPR023885">
    <property type="entry name" value="4Fe4S-binding_SPASM_dom"/>
</dbReference>
<dbReference type="PANTHER" id="PTHR11228:SF7">
    <property type="entry name" value="PQQA PEPTIDE CYCLASE"/>
    <property type="match status" value="1"/>
</dbReference>